<gene>
    <name evidence="1" type="ORF">H7I41_12800</name>
</gene>
<accession>A0A9X3BUK0</accession>
<organism evidence="1 2">
    <name type="scientific">[Mycobacterium] manitobense</name>
    <dbReference type="NCBI Taxonomy" id="190147"/>
    <lineage>
        <taxon>Bacteria</taxon>
        <taxon>Bacillati</taxon>
        <taxon>Actinomycetota</taxon>
        <taxon>Actinomycetes</taxon>
        <taxon>Mycobacteriales</taxon>
        <taxon>Mycobacteriaceae</taxon>
        <taxon>Mycolicibacterium</taxon>
    </lineage>
</organism>
<dbReference type="Pfam" id="PF19457">
    <property type="entry name" value="DUF5994"/>
    <property type="match status" value="1"/>
</dbReference>
<comment type="caution">
    <text evidence="1">The sequence shown here is derived from an EMBL/GenBank/DDBJ whole genome shotgun (WGS) entry which is preliminary data.</text>
</comment>
<keyword evidence="2" id="KW-1185">Reference proteome</keyword>
<reference evidence="1" key="2">
    <citation type="journal article" date="2022" name="BMC Genomics">
        <title>Comparative genome analysis of mycobacteria focusing on tRNA and non-coding RNA.</title>
        <authorList>
            <person name="Behra P.R.K."/>
            <person name="Pettersson B.M.F."/>
            <person name="Ramesh M."/>
            <person name="Das S."/>
            <person name="Dasgupta S."/>
            <person name="Kirsebom L.A."/>
        </authorList>
    </citation>
    <scope>NUCLEOTIDE SEQUENCE</scope>
    <source>
        <strain evidence="1">DSM 44615</strain>
    </source>
</reference>
<dbReference type="AlphaFoldDB" id="A0A9X3BUK0"/>
<name>A0A9X3BUK0_9MYCO</name>
<evidence type="ECO:0000313" key="2">
    <source>
        <dbReference type="Proteomes" id="UP001140293"/>
    </source>
</evidence>
<reference evidence="1" key="1">
    <citation type="submission" date="2020-07" db="EMBL/GenBank/DDBJ databases">
        <authorList>
            <person name="Pettersson B.M.F."/>
            <person name="Behra P.R.K."/>
            <person name="Ramesh M."/>
            <person name="Das S."/>
            <person name="Dasgupta S."/>
            <person name="Kirsebom L.A."/>
        </authorList>
    </citation>
    <scope>NUCLEOTIDE SEQUENCE</scope>
    <source>
        <strain evidence="1">DSM 44615</strain>
    </source>
</reference>
<protein>
    <submittedName>
        <fullName evidence="1">Uncharacterized protein</fullName>
    </submittedName>
</protein>
<proteinExistence type="predicted"/>
<dbReference type="InterPro" id="IPR046036">
    <property type="entry name" value="DUF5994"/>
</dbReference>
<evidence type="ECO:0000313" key="1">
    <source>
        <dbReference type="EMBL" id="MCV7170793.1"/>
    </source>
</evidence>
<sequence>MNGLSGSRRLARPVRLALASRSGGHIDGAWWPHTGSVAHELPGLIECLHKPLGEILDIAINWSVSEGPLDLDTIVNGTRSVESAKFRRPRLMVVDGRDGCLKLLVIPHMTSPTLGSIVMRCAAAKPVRDEDRGGKQAETAELVMQTAEVESAKWTALMRDEKAAAKKLVRKAKSAV</sequence>
<dbReference type="Proteomes" id="UP001140293">
    <property type="component" value="Unassembled WGS sequence"/>
</dbReference>
<dbReference type="EMBL" id="JACKSJ010000098">
    <property type="protein sequence ID" value="MCV7170793.1"/>
    <property type="molecule type" value="Genomic_DNA"/>
</dbReference>